<feature type="transmembrane region" description="Helical" evidence="1">
    <location>
        <begin position="470"/>
        <end position="493"/>
    </location>
</feature>
<proteinExistence type="predicted"/>
<feature type="transmembrane region" description="Helical" evidence="1">
    <location>
        <begin position="275"/>
        <end position="292"/>
    </location>
</feature>
<feature type="transmembrane region" description="Helical" evidence="1">
    <location>
        <begin position="618"/>
        <end position="636"/>
    </location>
</feature>
<feature type="transmembrane region" description="Helical" evidence="1">
    <location>
        <begin position="426"/>
        <end position="444"/>
    </location>
</feature>
<evidence type="ECO:0000313" key="2">
    <source>
        <dbReference type="EMBL" id="KAI1728136.1"/>
    </source>
</evidence>
<keyword evidence="1" id="KW-0472">Membrane</keyword>
<reference evidence="2" key="1">
    <citation type="submission" date="2022-01" db="EMBL/GenBank/DDBJ databases">
        <title>Genome Sequence Resource for Two Populations of Ditylenchus destructor, the Migratory Endoparasitic Phytonematode.</title>
        <authorList>
            <person name="Zhang H."/>
            <person name="Lin R."/>
            <person name="Xie B."/>
        </authorList>
    </citation>
    <scope>NUCLEOTIDE SEQUENCE</scope>
    <source>
        <strain evidence="2">BazhouSP</strain>
    </source>
</reference>
<feature type="transmembrane region" description="Helical" evidence="1">
    <location>
        <begin position="298"/>
        <end position="317"/>
    </location>
</feature>
<protein>
    <submittedName>
        <fullName evidence="2">Uncharacterized protein</fullName>
    </submittedName>
</protein>
<keyword evidence="1" id="KW-0812">Transmembrane</keyword>
<keyword evidence="3" id="KW-1185">Reference proteome</keyword>
<dbReference type="Proteomes" id="UP001201812">
    <property type="component" value="Unassembled WGS sequence"/>
</dbReference>
<comment type="caution">
    <text evidence="2">The sequence shown here is derived from an EMBL/GenBank/DDBJ whole genome shotgun (WGS) entry which is preliminary data.</text>
</comment>
<feature type="transmembrane region" description="Helical" evidence="1">
    <location>
        <begin position="105"/>
        <end position="125"/>
    </location>
</feature>
<feature type="transmembrane region" description="Helical" evidence="1">
    <location>
        <begin position="505"/>
        <end position="527"/>
    </location>
</feature>
<gene>
    <name evidence="2" type="ORF">DdX_00292</name>
</gene>
<dbReference type="AlphaFoldDB" id="A0AAD4RD53"/>
<sequence>MGLSLVKTMNCCSNVTPNGRNMGYNMMGMMDYTMPMQPMGPHQQCQPLPSLATTHLQNCQCAFCTGQHICYQPRRPMGFFGRMKEAVITIFQTIKKFILWLYDKHYAVAMVLLILFSLHCIYNAFAVGSRWDVMSRVFMYDNLYVRCIKEVPDINLTSVPTASPENIGDGIRRQLCVARTLTGAFTLQNFTFIDDGVRAAQERYRNPGSERKIYGIPTGTPFQILNQTVQLITSELVGESARITTFIMIARPYAFLWLLAVIFGQVTKRAKAPQCVGMFILGMAVSWIPGHFPLLDRYLNGTIQIVLLKIIFAIAVLRTGIWEEALNQGRAISAEMSSNNLSDRSLRYNTRKGQTIESIYASGLMPVFLQFYPLVIEAAVLVALSIFLITRIPAAIVLSAILIIYTAPAVATVVETTPTKQGVGGLSCFVFALCLDISMVPVDWKYYLSSLDMSLGARPPVNQFVGADQIVVLFYTIAVVAIIIGIWFGSLYGCSTYRCSSRIHLTGFVLFTVAAFLFSACFGIEIFDWRTNTVRYTSSTIACGTAMLVLFPQVTFQRSLHEKQLSTMKTCSEYCELFLEKLNPPVEQIDAVWKFGAKPVLYALIGYHFPFSQITFTVAWKSGGVIGAFWLIHFVLRLRQLSKCCNPGWSVKDRLRWIFAWSPNYSLQAAACGLVLAAKLSRTTDLIVFDLSPTFTPILFTVACNSLLCRLHGLLCRILWRIGSAKVSDTVESDSFEDKYKCNNNVEIL</sequence>
<dbReference type="EMBL" id="JAKKPZ010000001">
    <property type="protein sequence ID" value="KAI1728136.1"/>
    <property type="molecule type" value="Genomic_DNA"/>
</dbReference>
<evidence type="ECO:0000313" key="3">
    <source>
        <dbReference type="Proteomes" id="UP001201812"/>
    </source>
</evidence>
<organism evidence="2 3">
    <name type="scientific">Ditylenchus destructor</name>
    <dbReference type="NCBI Taxonomy" id="166010"/>
    <lineage>
        <taxon>Eukaryota</taxon>
        <taxon>Metazoa</taxon>
        <taxon>Ecdysozoa</taxon>
        <taxon>Nematoda</taxon>
        <taxon>Chromadorea</taxon>
        <taxon>Rhabditida</taxon>
        <taxon>Tylenchina</taxon>
        <taxon>Tylenchomorpha</taxon>
        <taxon>Sphaerularioidea</taxon>
        <taxon>Anguinidae</taxon>
        <taxon>Anguininae</taxon>
        <taxon>Ditylenchus</taxon>
    </lineage>
</organism>
<name>A0AAD4RD53_9BILA</name>
<accession>A0AAD4RD53</accession>
<keyword evidence="1" id="KW-1133">Transmembrane helix</keyword>
<feature type="transmembrane region" description="Helical" evidence="1">
    <location>
        <begin position="698"/>
        <end position="720"/>
    </location>
</feature>
<feature type="transmembrane region" description="Helical" evidence="1">
    <location>
        <begin position="243"/>
        <end position="263"/>
    </location>
</feature>
<evidence type="ECO:0000256" key="1">
    <source>
        <dbReference type="SAM" id="Phobius"/>
    </source>
</evidence>
<feature type="transmembrane region" description="Helical" evidence="1">
    <location>
        <begin position="657"/>
        <end position="678"/>
    </location>
</feature>
<feature type="transmembrane region" description="Helical" evidence="1">
    <location>
        <begin position="395"/>
        <end position="414"/>
    </location>
</feature>
<feature type="transmembrane region" description="Helical" evidence="1">
    <location>
        <begin position="367"/>
        <end position="389"/>
    </location>
</feature>